<dbReference type="AlphaFoldDB" id="A0A812CLM6"/>
<proteinExistence type="predicted"/>
<dbReference type="CDD" id="cd00038">
    <property type="entry name" value="CAP_ED"/>
    <property type="match status" value="1"/>
</dbReference>
<dbReference type="SUPFAM" id="SSF51206">
    <property type="entry name" value="cAMP-binding domain-like"/>
    <property type="match status" value="2"/>
</dbReference>
<dbReference type="InterPro" id="IPR014710">
    <property type="entry name" value="RmlC-like_jellyroll"/>
</dbReference>
<feature type="region of interest" description="Disordered" evidence="1">
    <location>
        <begin position="405"/>
        <end position="463"/>
    </location>
</feature>
<accession>A0A812CLM6</accession>
<sequence>MYFNYDEEEEEGLKVSSDTEETSEEVHSRLALGLLRIRCSWKKRPTHKLTIPKELIKSGEAKEEEDVDGMVSKMSRNRWQVAVGMVMGMAKMASHNIQDEHEPFCVGDISFDLNFFKANKNIIVLSADSKFVLSQIPEKRTKEQIDDVIKNLYCIGIKSFNDYPKAVQQKLIRVARYEVVTPQRVIVRQGCPAENLYFLINGSVLIVKRIRNTRKNIDLEKSSILQKGATFGELEMVNRIQRSATAISYSNVQLLSIECGELHSVFTTRQSKIELPDHVKFLKKCKFTALWPVELLSDNLDFCAPYFFKCNTLMVEDIEKTDWIFVIRSGLCRVIRKLWKPIWKLPMRYELIKQDAALGTEENLFRKRFALYYPLDSKTCRIFAGKAHLRKAFAQGKAAVAGRVKHTKRMGKKFPKSETSRDPSLGNRNRVLTNDKAGAKSQTKGEDKSVPQRNTNVNKVGEKQTLENGEYQFKLEQEFLAIGTHDDKETEKQDDLGSGEGDEYVYIQIDTLRAYDVFGLDTLVFDKYYDQPHHPGLGLVSTSDERGVEVVLLSKSYFVEHASEHVAWRVRKMAKSYPEARLLEQEIERHRMWTIYKKDVITEVLEKKLKMPKTGRWK</sequence>
<reference evidence="3" key="1">
    <citation type="submission" date="2021-01" db="EMBL/GenBank/DDBJ databases">
        <authorList>
            <person name="Li R."/>
            <person name="Bekaert M."/>
        </authorList>
    </citation>
    <scope>NUCLEOTIDE SEQUENCE</scope>
    <source>
        <strain evidence="3">Farmed</strain>
    </source>
</reference>
<dbReference type="InterPro" id="IPR000595">
    <property type="entry name" value="cNMP-bd_dom"/>
</dbReference>
<evidence type="ECO:0000259" key="2">
    <source>
        <dbReference type="PROSITE" id="PS50042"/>
    </source>
</evidence>
<evidence type="ECO:0000313" key="4">
    <source>
        <dbReference type="Proteomes" id="UP000597762"/>
    </source>
</evidence>
<organism evidence="3 4">
    <name type="scientific">Acanthosepion pharaonis</name>
    <name type="common">Pharaoh cuttlefish</name>
    <name type="synonym">Sepia pharaonis</name>
    <dbReference type="NCBI Taxonomy" id="158019"/>
    <lineage>
        <taxon>Eukaryota</taxon>
        <taxon>Metazoa</taxon>
        <taxon>Spiralia</taxon>
        <taxon>Lophotrochozoa</taxon>
        <taxon>Mollusca</taxon>
        <taxon>Cephalopoda</taxon>
        <taxon>Coleoidea</taxon>
        <taxon>Decapodiformes</taxon>
        <taxon>Sepiida</taxon>
        <taxon>Sepiina</taxon>
        <taxon>Sepiidae</taxon>
        <taxon>Acanthosepion</taxon>
    </lineage>
</organism>
<feature type="compositionally biased region" description="Basic residues" evidence="1">
    <location>
        <begin position="405"/>
        <end position="414"/>
    </location>
</feature>
<dbReference type="PROSITE" id="PS50042">
    <property type="entry name" value="CNMP_BINDING_3"/>
    <property type="match status" value="1"/>
</dbReference>
<dbReference type="Gene3D" id="2.60.120.10">
    <property type="entry name" value="Jelly Rolls"/>
    <property type="match status" value="1"/>
</dbReference>
<dbReference type="OrthoDB" id="166212at2759"/>
<dbReference type="SMART" id="SM00100">
    <property type="entry name" value="cNMP"/>
    <property type="match status" value="1"/>
</dbReference>
<dbReference type="Proteomes" id="UP000597762">
    <property type="component" value="Unassembled WGS sequence"/>
</dbReference>
<dbReference type="EMBL" id="CAHIKZ030001730">
    <property type="protein sequence ID" value="CAE1273524.1"/>
    <property type="molecule type" value="Genomic_DNA"/>
</dbReference>
<evidence type="ECO:0000313" key="3">
    <source>
        <dbReference type="EMBL" id="CAE1273524.1"/>
    </source>
</evidence>
<feature type="domain" description="Cyclic nucleotide-binding" evidence="2">
    <location>
        <begin position="159"/>
        <end position="258"/>
    </location>
</feature>
<keyword evidence="4" id="KW-1185">Reference proteome</keyword>
<dbReference type="Pfam" id="PF00027">
    <property type="entry name" value="cNMP_binding"/>
    <property type="match status" value="1"/>
</dbReference>
<feature type="region of interest" description="Disordered" evidence="1">
    <location>
        <begin position="1"/>
        <end position="21"/>
    </location>
</feature>
<protein>
    <recommendedName>
        <fullName evidence="2">Cyclic nucleotide-binding domain-containing protein</fullName>
    </recommendedName>
</protein>
<feature type="compositionally biased region" description="Acidic residues" evidence="1">
    <location>
        <begin position="1"/>
        <end position="11"/>
    </location>
</feature>
<dbReference type="PANTHER" id="PTHR23011">
    <property type="entry name" value="CYCLIC NUCLEOTIDE-BINDING DOMAIN CONTAINING PROTEIN"/>
    <property type="match status" value="1"/>
</dbReference>
<gene>
    <name evidence="3" type="ORF">SPHA_38209</name>
</gene>
<comment type="caution">
    <text evidence="3">The sequence shown here is derived from an EMBL/GenBank/DDBJ whole genome shotgun (WGS) entry which is preliminary data.</text>
</comment>
<evidence type="ECO:0000256" key="1">
    <source>
        <dbReference type="SAM" id="MobiDB-lite"/>
    </source>
</evidence>
<dbReference type="InterPro" id="IPR018490">
    <property type="entry name" value="cNMP-bd_dom_sf"/>
</dbReference>
<dbReference type="PANTHER" id="PTHR23011:SF28">
    <property type="entry name" value="CYCLIC NUCLEOTIDE-BINDING DOMAIN CONTAINING PROTEIN"/>
    <property type="match status" value="1"/>
</dbReference>
<name>A0A812CLM6_ACAPH</name>